<feature type="region of interest" description="Disordered" evidence="4">
    <location>
        <begin position="148"/>
        <end position="214"/>
    </location>
</feature>
<evidence type="ECO:0000313" key="6">
    <source>
        <dbReference type="EMBL" id="CAG8441125.1"/>
    </source>
</evidence>
<reference evidence="6" key="1">
    <citation type="submission" date="2021-06" db="EMBL/GenBank/DDBJ databases">
        <authorList>
            <person name="Kallberg Y."/>
            <person name="Tangrot J."/>
            <person name="Rosling A."/>
        </authorList>
    </citation>
    <scope>NUCLEOTIDE SEQUENCE</scope>
    <source>
        <strain evidence="6">UK204</strain>
    </source>
</reference>
<proteinExistence type="inferred from homology"/>
<evidence type="ECO:0000256" key="3">
    <source>
        <dbReference type="ARBA" id="ARBA00023242"/>
    </source>
</evidence>
<dbReference type="AlphaFoldDB" id="A0A9N8YQX3"/>
<accession>A0A9N8YQX3</accession>
<dbReference type="PANTHER" id="PTHR18034">
    <property type="entry name" value="CELL CYCLE CONTROL PROTEIN CWF22-RELATED"/>
    <property type="match status" value="1"/>
</dbReference>
<dbReference type="InterPro" id="IPR003890">
    <property type="entry name" value="MIF4G-like_typ-3"/>
</dbReference>
<evidence type="ECO:0000256" key="2">
    <source>
        <dbReference type="ARBA" id="ARBA00006856"/>
    </source>
</evidence>
<dbReference type="Pfam" id="PF02854">
    <property type="entry name" value="MIF4G"/>
    <property type="match status" value="1"/>
</dbReference>
<comment type="caution">
    <text evidence="6">The sequence shown here is derived from an EMBL/GenBank/DDBJ whole genome shotgun (WGS) entry which is preliminary data.</text>
</comment>
<gene>
    <name evidence="6" type="ORF">FCALED_LOCUS542</name>
</gene>
<dbReference type="Proteomes" id="UP000789570">
    <property type="component" value="Unassembled WGS sequence"/>
</dbReference>
<evidence type="ECO:0000259" key="5">
    <source>
        <dbReference type="PROSITE" id="PS51366"/>
    </source>
</evidence>
<keyword evidence="7" id="KW-1185">Reference proteome</keyword>
<dbReference type="PANTHER" id="PTHR18034:SF4">
    <property type="entry name" value="NUCLEOLAR MIF4G DOMAIN-CONTAINING PROTEIN 1"/>
    <property type="match status" value="1"/>
</dbReference>
<dbReference type="SMART" id="SM00543">
    <property type="entry name" value="MIF4G"/>
    <property type="match status" value="1"/>
</dbReference>
<dbReference type="InterPro" id="IPR050781">
    <property type="entry name" value="CWC22_splicing_factor"/>
</dbReference>
<dbReference type="SMART" id="SM00544">
    <property type="entry name" value="MA3"/>
    <property type="match status" value="1"/>
</dbReference>
<dbReference type="GO" id="GO:0042274">
    <property type="term" value="P:ribosomal small subunit biogenesis"/>
    <property type="evidence" value="ECO:0007669"/>
    <property type="project" value="TreeGrafter"/>
</dbReference>
<keyword evidence="3" id="KW-0539">Nucleus</keyword>
<comment type="subcellular location">
    <subcellularLocation>
        <location evidence="1">Nucleus</location>
        <location evidence="1">Nucleolus</location>
    </subcellularLocation>
</comment>
<evidence type="ECO:0000313" key="7">
    <source>
        <dbReference type="Proteomes" id="UP000789570"/>
    </source>
</evidence>
<evidence type="ECO:0000256" key="1">
    <source>
        <dbReference type="ARBA" id="ARBA00004604"/>
    </source>
</evidence>
<feature type="domain" description="MI" evidence="5">
    <location>
        <begin position="546"/>
        <end position="681"/>
    </location>
</feature>
<dbReference type="OrthoDB" id="361797at2759"/>
<dbReference type="GO" id="GO:0003723">
    <property type="term" value="F:RNA binding"/>
    <property type="evidence" value="ECO:0007669"/>
    <property type="project" value="InterPro"/>
</dbReference>
<name>A0A9N8YQX3_9GLOM</name>
<comment type="similarity">
    <text evidence="2">Belongs to the CWC22 family.</text>
</comment>
<evidence type="ECO:0000256" key="4">
    <source>
        <dbReference type="SAM" id="MobiDB-lite"/>
    </source>
</evidence>
<dbReference type="InterPro" id="IPR016024">
    <property type="entry name" value="ARM-type_fold"/>
</dbReference>
<dbReference type="Pfam" id="PF02847">
    <property type="entry name" value="MA3"/>
    <property type="match status" value="1"/>
</dbReference>
<protein>
    <submittedName>
        <fullName evidence="6">2432_t:CDS:1</fullName>
    </submittedName>
</protein>
<feature type="region of interest" description="Disordered" evidence="4">
    <location>
        <begin position="31"/>
        <end position="70"/>
    </location>
</feature>
<organism evidence="6 7">
    <name type="scientific">Funneliformis caledonium</name>
    <dbReference type="NCBI Taxonomy" id="1117310"/>
    <lineage>
        <taxon>Eukaryota</taxon>
        <taxon>Fungi</taxon>
        <taxon>Fungi incertae sedis</taxon>
        <taxon>Mucoromycota</taxon>
        <taxon>Glomeromycotina</taxon>
        <taxon>Glomeromycetes</taxon>
        <taxon>Glomerales</taxon>
        <taxon>Glomeraceae</taxon>
        <taxon>Funneliformis</taxon>
    </lineage>
</organism>
<feature type="compositionally biased region" description="Acidic residues" evidence="4">
    <location>
        <begin position="171"/>
        <end position="198"/>
    </location>
</feature>
<feature type="compositionally biased region" description="Basic and acidic residues" evidence="4">
    <location>
        <begin position="202"/>
        <end position="213"/>
    </location>
</feature>
<dbReference type="InterPro" id="IPR003891">
    <property type="entry name" value="Initiation_fac_eIF4g_MI"/>
</dbReference>
<feature type="compositionally biased region" description="Polar residues" evidence="4">
    <location>
        <begin position="31"/>
        <end position="52"/>
    </location>
</feature>
<dbReference type="EMBL" id="CAJVPQ010000053">
    <property type="protein sequence ID" value="CAG8441125.1"/>
    <property type="molecule type" value="Genomic_DNA"/>
</dbReference>
<dbReference type="PROSITE" id="PS51366">
    <property type="entry name" value="MI"/>
    <property type="match status" value="1"/>
</dbReference>
<dbReference type="SUPFAM" id="SSF48371">
    <property type="entry name" value="ARM repeat"/>
    <property type="match status" value="1"/>
</dbReference>
<dbReference type="GO" id="GO:0005730">
    <property type="term" value="C:nucleolus"/>
    <property type="evidence" value="ECO:0007669"/>
    <property type="project" value="UniProtKB-SubCell"/>
</dbReference>
<sequence>MSLKRKAKGPKLPDSLQEQLVETQRIQLGINVQSPAKRQKTNQPQTSTTKFISDTNVSNKKSKSTKKMNYSQKLEKLSTTNPNFYSLLEDSNLVVSNKNTLTESKSVDDKEIKRLEKKLGIKTGGKLTKAFEEDGLDELLQGFEIGSKNSKKSKSISEENEEIDTSHYNDDDFDESEHESDDENSDMMEEESDVEMEPESNIYEKPEANEAKGKYIPPHLQRKTFISESDEAKKEHQIRLQRQLQGLLNRLSESNIESIIINIEELYQRFTRHDVTSSITSLVLNLITSRSTILDQFVIIYATLVAAFYKIIGIDFCAHFVQEMIEEFEIYHKQYSSTSDDVKNLEGEGGKECTNLIVLISELYNFQVISCVLVYDLIRIFITDLNELNVELLLKIVRSSGYQLRQDDPTALKEIIQQVQAETSKKNPRTLGSRLKFMIETIINLKNNRFKQQDFIANTENVLRMKKFLNNLGKRIHVQATETLRVSLDDIKSIETKGKWWLVGSSWTANMVDDPSTSTIPQRVEKNKSATEALLKLAKEQKMNTDIRRSIFVVIMSSEDYVDAFERLLKLSLKEVQEREIPRVLLLCCGNEKTYNPYYALISQKLCEHDHSYKITFQYCLWDFLRECGESDIGGMELVKNTPSTTMEDIPLRRIVNLSKLYALLLTGGQLSIIILKLYNNTKN</sequence>
<dbReference type="Gene3D" id="1.25.40.180">
    <property type="match status" value="1"/>
</dbReference>